<sequence>TKDVNDKKKKLLDPFTIHVSALGFAFLLLPSPSIAFIYYVTIERPHHPCSQTLYKIPFDGLEALVQSYC</sequence>
<accession>A0A0K2U151</accession>
<protein>
    <submittedName>
        <fullName evidence="2">Uncharacterized protein</fullName>
    </submittedName>
</protein>
<feature type="non-terminal residue" evidence="2">
    <location>
        <position position="1"/>
    </location>
</feature>
<organism evidence="2">
    <name type="scientific">Lepeophtheirus salmonis</name>
    <name type="common">Salmon louse</name>
    <name type="synonym">Caligus salmonis</name>
    <dbReference type="NCBI Taxonomy" id="72036"/>
    <lineage>
        <taxon>Eukaryota</taxon>
        <taxon>Metazoa</taxon>
        <taxon>Ecdysozoa</taxon>
        <taxon>Arthropoda</taxon>
        <taxon>Crustacea</taxon>
        <taxon>Multicrustacea</taxon>
        <taxon>Hexanauplia</taxon>
        <taxon>Copepoda</taxon>
        <taxon>Siphonostomatoida</taxon>
        <taxon>Caligidae</taxon>
        <taxon>Lepeophtheirus</taxon>
    </lineage>
</organism>
<evidence type="ECO:0000256" key="1">
    <source>
        <dbReference type="SAM" id="Phobius"/>
    </source>
</evidence>
<feature type="transmembrane region" description="Helical" evidence="1">
    <location>
        <begin position="15"/>
        <end position="40"/>
    </location>
</feature>
<dbReference type="EMBL" id="HACA01014638">
    <property type="protein sequence ID" value="CDW31999.1"/>
    <property type="molecule type" value="Transcribed_RNA"/>
</dbReference>
<name>A0A0K2U151_LEPSM</name>
<keyword evidence="1" id="KW-0472">Membrane</keyword>
<proteinExistence type="predicted"/>
<keyword evidence="1" id="KW-1133">Transmembrane helix</keyword>
<reference evidence="2" key="1">
    <citation type="submission" date="2014-05" db="EMBL/GenBank/DDBJ databases">
        <authorList>
            <person name="Chronopoulou M."/>
        </authorList>
    </citation>
    <scope>NUCLEOTIDE SEQUENCE</scope>
    <source>
        <tissue evidence="2">Whole organism</tissue>
    </source>
</reference>
<dbReference type="AlphaFoldDB" id="A0A0K2U151"/>
<evidence type="ECO:0000313" key="2">
    <source>
        <dbReference type="EMBL" id="CDW31999.1"/>
    </source>
</evidence>
<keyword evidence="1" id="KW-0812">Transmembrane</keyword>